<dbReference type="EMBL" id="BGZK01000083">
    <property type="protein sequence ID" value="GBP16907.1"/>
    <property type="molecule type" value="Genomic_DNA"/>
</dbReference>
<name>A0A4C1TSE0_EUMVA</name>
<dbReference type="AlphaFoldDB" id="A0A4C1TSE0"/>
<comment type="caution">
    <text evidence="2">The sequence shown here is derived from an EMBL/GenBank/DDBJ whole genome shotgun (WGS) entry which is preliminary data.</text>
</comment>
<evidence type="ECO:0000256" key="1">
    <source>
        <dbReference type="SAM" id="Phobius"/>
    </source>
</evidence>
<sequence>MCISPLDAKCAAVDHVGSVKGLSRSTCDARTIFGVFPARLNPKRGNMQKKRNNRQRRWCFKKDGHTCLQQWTYKGGKERKNNCQILEKIMAMHGVFVDGEFVITFYLIYGFGLRRKPLSMQSLT</sequence>
<keyword evidence="3" id="KW-1185">Reference proteome</keyword>
<keyword evidence="1" id="KW-0812">Transmembrane</keyword>
<evidence type="ECO:0000313" key="2">
    <source>
        <dbReference type="EMBL" id="GBP16907.1"/>
    </source>
</evidence>
<accession>A0A4C1TSE0</accession>
<keyword evidence="1" id="KW-1133">Transmembrane helix</keyword>
<proteinExistence type="predicted"/>
<gene>
    <name evidence="2" type="ORF">EVAR_101932_1</name>
</gene>
<reference evidence="2 3" key="1">
    <citation type="journal article" date="2019" name="Commun. Biol.">
        <title>The bagworm genome reveals a unique fibroin gene that provides high tensile strength.</title>
        <authorList>
            <person name="Kono N."/>
            <person name="Nakamura H."/>
            <person name="Ohtoshi R."/>
            <person name="Tomita M."/>
            <person name="Numata K."/>
            <person name="Arakawa K."/>
        </authorList>
    </citation>
    <scope>NUCLEOTIDE SEQUENCE [LARGE SCALE GENOMIC DNA]</scope>
</reference>
<keyword evidence="1" id="KW-0472">Membrane</keyword>
<organism evidence="2 3">
    <name type="scientific">Eumeta variegata</name>
    <name type="common">Bagworm moth</name>
    <name type="synonym">Eumeta japonica</name>
    <dbReference type="NCBI Taxonomy" id="151549"/>
    <lineage>
        <taxon>Eukaryota</taxon>
        <taxon>Metazoa</taxon>
        <taxon>Ecdysozoa</taxon>
        <taxon>Arthropoda</taxon>
        <taxon>Hexapoda</taxon>
        <taxon>Insecta</taxon>
        <taxon>Pterygota</taxon>
        <taxon>Neoptera</taxon>
        <taxon>Endopterygota</taxon>
        <taxon>Lepidoptera</taxon>
        <taxon>Glossata</taxon>
        <taxon>Ditrysia</taxon>
        <taxon>Tineoidea</taxon>
        <taxon>Psychidae</taxon>
        <taxon>Oiketicinae</taxon>
        <taxon>Eumeta</taxon>
    </lineage>
</organism>
<dbReference type="Proteomes" id="UP000299102">
    <property type="component" value="Unassembled WGS sequence"/>
</dbReference>
<evidence type="ECO:0000313" key="3">
    <source>
        <dbReference type="Proteomes" id="UP000299102"/>
    </source>
</evidence>
<protein>
    <submittedName>
        <fullName evidence="2">Uncharacterized protein</fullName>
    </submittedName>
</protein>
<feature type="transmembrane region" description="Helical" evidence="1">
    <location>
        <begin position="89"/>
        <end position="111"/>
    </location>
</feature>